<dbReference type="Proteomes" id="UP000472263">
    <property type="component" value="Chromosome 6"/>
</dbReference>
<evidence type="ECO:0000256" key="7">
    <source>
        <dbReference type="SAM" id="SignalP"/>
    </source>
</evidence>
<evidence type="ECO:0000256" key="1">
    <source>
        <dbReference type="ARBA" id="ARBA00004496"/>
    </source>
</evidence>
<feature type="compositionally biased region" description="Basic and acidic residues" evidence="6">
    <location>
        <begin position="366"/>
        <end position="378"/>
    </location>
</feature>
<evidence type="ECO:0000256" key="3">
    <source>
        <dbReference type="ARBA" id="ARBA00012552"/>
    </source>
</evidence>
<dbReference type="InterPro" id="IPR041677">
    <property type="entry name" value="DNA2/NAM7_AAA_11"/>
</dbReference>
<comment type="similarity">
    <text evidence="2">Belongs to the DNA2/NAM7 helicase family. SDE3 subfamily.</text>
</comment>
<dbReference type="GO" id="GO:0016787">
    <property type="term" value="F:hydrolase activity"/>
    <property type="evidence" value="ECO:0007669"/>
    <property type="project" value="UniProtKB-KW"/>
</dbReference>
<feature type="domain" description="DNA2/NAM7 helicase-like C-terminal" evidence="9">
    <location>
        <begin position="904"/>
        <end position="1112"/>
    </location>
</feature>
<evidence type="ECO:0000256" key="2">
    <source>
        <dbReference type="ARBA" id="ARBA00005601"/>
    </source>
</evidence>
<dbReference type="GO" id="GO:0003724">
    <property type="term" value="F:RNA helicase activity"/>
    <property type="evidence" value="ECO:0007669"/>
    <property type="project" value="UniProtKB-EC"/>
</dbReference>
<dbReference type="EC" id="3.6.4.13" evidence="3"/>
<evidence type="ECO:0000259" key="9">
    <source>
        <dbReference type="Pfam" id="PF13087"/>
    </source>
</evidence>
<evidence type="ECO:0000313" key="12">
    <source>
        <dbReference type="Proteomes" id="UP000472263"/>
    </source>
</evidence>
<feature type="domain" description="DNA2/NAM7 helicase helicase" evidence="8">
    <location>
        <begin position="825"/>
        <end position="894"/>
    </location>
</feature>
<reference evidence="11" key="1">
    <citation type="submission" date="2019-06" db="EMBL/GenBank/DDBJ databases">
        <authorList>
            <consortium name="Wellcome Sanger Institute Data Sharing"/>
        </authorList>
    </citation>
    <scope>NUCLEOTIDE SEQUENCE [LARGE SCALE GENOMIC DNA]</scope>
</reference>
<dbReference type="Pfam" id="PF13086">
    <property type="entry name" value="AAA_11"/>
    <property type="match status" value="2"/>
</dbReference>
<dbReference type="RefSeq" id="XP_029908599.1">
    <property type="nucleotide sequence ID" value="XM_030052739.1"/>
</dbReference>
<evidence type="ECO:0000259" key="10">
    <source>
        <dbReference type="Pfam" id="PF21634"/>
    </source>
</evidence>
<dbReference type="CDD" id="cd18808">
    <property type="entry name" value="SF1_C_Upf1"/>
    <property type="match status" value="1"/>
</dbReference>
<evidence type="ECO:0000259" key="8">
    <source>
        <dbReference type="Pfam" id="PF13086"/>
    </source>
</evidence>
<evidence type="ECO:0000256" key="5">
    <source>
        <dbReference type="ARBA" id="ARBA00047984"/>
    </source>
</evidence>
<evidence type="ECO:0000256" key="4">
    <source>
        <dbReference type="ARBA" id="ARBA00022490"/>
    </source>
</evidence>
<gene>
    <name evidence="11" type="primary">mov10l1</name>
</gene>
<dbReference type="CTD" id="54456"/>
<dbReference type="OrthoDB" id="6513042at2759"/>
<dbReference type="Ensembl" id="ENSMMDT00005003473.1">
    <property type="protein sequence ID" value="ENSMMDP00005003385.1"/>
    <property type="gene ID" value="ENSMMDG00005001867.1"/>
</dbReference>
<dbReference type="GO" id="GO:0005737">
    <property type="term" value="C:cytoplasm"/>
    <property type="evidence" value="ECO:0007669"/>
    <property type="project" value="UniProtKB-SubCell"/>
</dbReference>
<dbReference type="SUPFAM" id="SSF52540">
    <property type="entry name" value="P-loop containing nucleoside triphosphate hydrolases"/>
    <property type="match status" value="1"/>
</dbReference>
<dbReference type="InterPro" id="IPR041679">
    <property type="entry name" value="DNA2/NAM7-like_C"/>
</dbReference>
<reference evidence="11" key="3">
    <citation type="submission" date="2025-09" db="UniProtKB">
        <authorList>
            <consortium name="Ensembl"/>
        </authorList>
    </citation>
    <scope>IDENTIFICATION</scope>
</reference>
<protein>
    <recommendedName>
        <fullName evidence="3">RNA helicase</fullName>
        <ecNumber evidence="3">3.6.4.13</ecNumber>
    </recommendedName>
</protein>
<name>A0A667WEK9_9TELE</name>
<dbReference type="PANTHER" id="PTHR45418:SF5">
    <property type="entry name" value="BRCA2-INTERACTING PROTEIN-LIKE-RELATED"/>
    <property type="match status" value="1"/>
</dbReference>
<dbReference type="PANTHER" id="PTHR45418">
    <property type="entry name" value="CANCER/TESTIS ANTIGEN 55"/>
    <property type="match status" value="1"/>
</dbReference>
<dbReference type="CDD" id="cd18078">
    <property type="entry name" value="DEXXQc_Mov10L1"/>
    <property type="match status" value="1"/>
</dbReference>
<dbReference type="GeneTree" id="ENSGT00940000165903"/>
<proteinExistence type="inferred from homology"/>
<reference evidence="11" key="2">
    <citation type="submission" date="2025-08" db="UniProtKB">
        <authorList>
            <consortium name="Ensembl"/>
        </authorList>
    </citation>
    <scope>IDENTIFICATION</scope>
</reference>
<accession>A0A667WEK9</accession>
<feature type="region of interest" description="Disordered" evidence="6">
    <location>
        <begin position="357"/>
        <end position="378"/>
    </location>
</feature>
<keyword evidence="4" id="KW-0963">Cytoplasm</keyword>
<dbReference type="GO" id="GO:0005524">
    <property type="term" value="F:ATP binding"/>
    <property type="evidence" value="ECO:0007669"/>
    <property type="project" value="UniProtKB-KW"/>
</dbReference>
<dbReference type="RefSeq" id="XP_029908597.1">
    <property type="nucleotide sequence ID" value="XM_030052737.1"/>
</dbReference>
<dbReference type="Pfam" id="PF21634">
    <property type="entry name" value="MOV-10_beta-barrel"/>
    <property type="match status" value="1"/>
</dbReference>
<keyword evidence="7" id="KW-0732">Signal</keyword>
<dbReference type="GeneID" id="115360103"/>
<dbReference type="InterPro" id="IPR047187">
    <property type="entry name" value="SF1_C_Upf1"/>
</dbReference>
<evidence type="ECO:0000256" key="6">
    <source>
        <dbReference type="SAM" id="MobiDB-lite"/>
    </source>
</evidence>
<keyword evidence="12" id="KW-1185">Reference proteome</keyword>
<comment type="catalytic activity">
    <reaction evidence="5">
        <text>ATP + H2O = ADP + phosphate + H(+)</text>
        <dbReference type="Rhea" id="RHEA:13065"/>
        <dbReference type="ChEBI" id="CHEBI:15377"/>
        <dbReference type="ChEBI" id="CHEBI:15378"/>
        <dbReference type="ChEBI" id="CHEBI:30616"/>
        <dbReference type="ChEBI" id="CHEBI:43474"/>
        <dbReference type="ChEBI" id="CHEBI:456216"/>
        <dbReference type="EC" id="3.6.4.13"/>
    </reaction>
</comment>
<dbReference type="RefSeq" id="XP_029908600.1">
    <property type="nucleotide sequence ID" value="XM_030052740.1"/>
</dbReference>
<dbReference type="FunFam" id="3.40.50.300:FF:000864">
    <property type="entry name" value="Mov10-like RISC complex RNA helicase 1"/>
    <property type="match status" value="1"/>
</dbReference>
<comment type="subcellular location">
    <subcellularLocation>
        <location evidence="1">Cytoplasm</location>
    </subcellularLocation>
</comment>
<organism evidence="11 12">
    <name type="scientific">Myripristis murdjan</name>
    <name type="common">pinecone soldierfish</name>
    <dbReference type="NCBI Taxonomy" id="586833"/>
    <lineage>
        <taxon>Eukaryota</taxon>
        <taxon>Metazoa</taxon>
        <taxon>Chordata</taxon>
        <taxon>Craniata</taxon>
        <taxon>Vertebrata</taxon>
        <taxon>Euteleostomi</taxon>
        <taxon>Actinopterygii</taxon>
        <taxon>Neopterygii</taxon>
        <taxon>Teleostei</taxon>
        <taxon>Neoteleostei</taxon>
        <taxon>Acanthomorphata</taxon>
        <taxon>Holocentriformes</taxon>
        <taxon>Holocentridae</taxon>
        <taxon>Myripristis</taxon>
    </lineage>
</organism>
<dbReference type="Gene3D" id="3.40.50.300">
    <property type="entry name" value="P-loop containing nucleotide triphosphate hydrolases"/>
    <property type="match status" value="2"/>
</dbReference>
<feature type="signal peptide" evidence="7">
    <location>
        <begin position="1"/>
        <end position="18"/>
    </location>
</feature>
<feature type="domain" description="Helicase MOV-10-like beta-barrel" evidence="10">
    <location>
        <begin position="542"/>
        <end position="608"/>
    </location>
</feature>
<dbReference type="InterPro" id="IPR049080">
    <property type="entry name" value="MOV-10-like_beta-barrel"/>
</dbReference>
<dbReference type="AlphaFoldDB" id="A0A667WEK9"/>
<feature type="chain" id="PRO_5025335287" description="RNA helicase" evidence="7">
    <location>
        <begin position="19"/>
        <end position="1158"/>
    </location>
</feature>
<feature type="domain" description="DNA2/NAM7 helicase helicase" evidence="8">
    <location>
        <begin position="713"/>
        <end position="799"/>
    </location>
</feature>
<evidence type="ECO:0000313" key="11">
    <source>
        <dbReference type="Ensembl" id="ENSMMDP00005003385.1"/>
    </source>
</evidence>
<sequence length="1158" mass="128512">MLTTVRCVLSKLLSPLWSTVQVDEDVMWSCAADREKIRHLRGSVVTQLCLDYGMIDDTVYFTSAEVLGGLPLRVGDTVNCTAIQGGDQGGWKALRVEKSMNAWEDGGTTSLEEYRMQLRPLIGTVTSFDGESGLINQTTSFTLHSLWEGYVPMKGDWVQAKYFVTPTQWTTQAHSVAPLRYCRFDKVRVSSVYGQNGVVEDSVFFSLDSLLLPANYHPSPGDLVNVVMVESSQSFYCWRALCMAPCLQSANVAAAPLPETEIQSLLEDKGGLVVSDYGHFGSLLLKERRKLVFWIQNNGSETHRLKCCEFAGWDSEEQFTLGVAKEHTTLRQEEQSDSMSECAFGPSEENIHDAKEVDTENGEAQQETKHFPAVRTEQREADIAPGDKLSVVVGCQAKNLGSCAELLLLHFSSFTIGRRLEVTVGSKEESLLQPPTPYTPYTAQDTHTGPTTPAHVITVSAPAATPRLTKRRLPNFLGNYPVPQALRDCVEARGDVLVVEPCLGEVLSPTNMRSRFSSLLWLEELQAEKELREFTITGAPLSKGSSCLYLEVHGLTEGRPSLNIGDRITLKKPQSGGVVMEYIGYVTEIHDEQVSLRVNSEFQQSYLGEPLDVEFTYNRLTMRRCHYALDQAKQFGEILFPTKLTLQAPQWRGEWVEEPDQDKMEDNEVPAMENGEKVSSISIDMKSKATQTKDGKLPSKPIPCEGHFFNPDLNPPQREAVKRILSGECRPLPYVLFGPPGTGKTVTLIEAILQVYHFLPSSRVLVCTPSNSAADLICIRLHDSGFLHAASLARVNASCRQEEFIPEVLKQYSRAGEDIRHASFHRIVVSTCSSAGMFYNISLQVGHFTHVFLDEAGQATEPEALIPLSLVSERDGQIVLAGDPCQLGPVVKSKLASAFGLGLSLLERLMAGPLYSRKEWGYNPKLVTKLMYNYRSHEALLRLPSKLFYQGELCVRAPKAVVDSLCSWKHLPKKGFPLLFHGVRGTEMREGNNPSWFNSGEAVQVMLYCCQLAKKLYNPVDASDIGIIAPYRKQSEKIRVLLGRVGLSDIKVGSVEEFQGQEFLVIILSTVRSNEMLQSDDMQSVLGFLSNPKRFNVAITRPKALLIIVGNPHVLIKDPCFRNLLQYCFDNGAFMGCDPPVSLRAASHVGSNIVESAL</sequence>
<dbReference type="InterPro" id="IPR027417">
    <property type="entry name" value="P-loop_NTPase"/>
</dbReference>
<dbReference type="Pfam" id="PF13087">
    <property type="entry name" value="AAA_12"/>
    <property type="match status" value="1"/>
</dbReference>
<dbReference type="InParanoid" id="A0A667WEK9"/>